<dbReference type="Proteomes" id="UP000696280">
    <property type="component" value="Unassembled WGS sequence"/>
</dbReference>
<feature type="compositionally biased region" description="Basic and acidic residues" evidence="1">
    <location>
        <begin position="56"/>
        <end position="69"/>
    </location>
</feature>
<name>A0A9N9L7H1_9HELO</name>
<proteinExistence type="predicted"/>
<feature type="compositionally biased region" description="Polar residues" evidence="1">
    <location>
        <begin position="105"/>
        <end position="126"/>
    </location>
</feature>
<feature type="compositionally biased region" description="Basic and acidic residues" evidence="1">
    <location>
        <begin position="127"/>
        <end position="154"/>
    </location>
</feature>
<evidence type="ECO:0000256" key="1">
    <source>
        <dbReference type="SAM" id="MobiDB-lite"/>
    </source>
</evidence>
<comment type="caution">
    <text evidence="2">The sequence shown here is derived from an EMBL/GenBank/DDBJ whole genome shotgun (WGS) entry which is preliminary data.</text>
</comment>
<dbReference type="EMBL" id="CAJVRL010000092">
    <property type="protein sequence ID" value="CAG8959443.1"/>
    <property type="molecule type" value="Genomic_DNA"/>
</dbReference>
<protein>
    <submittedName>
        <fullName evidence="2">Uncharacterized protein</fullName>
    </submittedName>
</protein>
<keyword evidence="3" id="KW-1185">Reference proteome</keyword>
<gene>
    <name evidence="2" type="ORF">HYFRA_00001341</name>
</gene>
<evidence type="ECO:0000313" key="3">
    <source>
        <dbReference type="Proteomes" id="UP000696280"/>
    </source>
</evidence>
<reference evidence="2" key="1">
    <citation type="submission" date="2021-07" db="EMBL/GenBank/DDBJ databases">
        <authorList>
            <person name="Durling M."/>
        </authorList>
    </citation>
    <scope>NUCLEOTIDE SEQUENCE</scope>
</reference>
<feature type="region of interest" description="Disordered" evidence="1">
    <location>
        <begin position="56"/>
        <end position="154"/>
    </location>
</feature>
<feature type="compositionally biased region" description="Basic residues" evidence="1">
    <location>
        <begin position="70"/>
        <end position="83"/>
    </location>
</feature>
<sequence length="154" mass="17487">MASDSPAPVTQCNAAAWQQRIVALARLSIGRNFGMPYGVDGLSGMSILFLSMNMKRERTQNPRIPEKSKIKNQKSKIKHKHKQAPAARRPPPHHTSQNQKKDTRVPSQVESQPQLQTPDARAQNTKTPKDQKLKQNKTKHDRELTMCRQSSDRE</sequence>
<dbReference type="AlphaFoldDB" id="A0A9N9L7H1"/>
<organism evidence="2 3">
    <name type="scientific">Hymenoscyphus fraxineus</name>
    <dbReference type="NCBI Taxonomy" id="746836"/>
    <lineage>
        <taxon>Eukaryota</taxon>
        <taxon>Fungi</taxon>
        <taxon>Dikarya</taxon>
        <taxon>Ascomycota</taxon>
        <taxon>Pezizomycotina</taxon>
        <taxon>Leotiomycetes</taxon>
        <taxon>Helotiales</taxon>
        <taxon>Helotiaceae</taxon>
        <taxon>Hymenoscyphus</taxon>
    </lineage>
</organism>
<evidence type="ECO:0000313" key="2">
    <source>
        <dbReference type="EMBL" id="CAG8959443.1"/>
    </source>
</evidence>
<accession>A0A9N9L7H1</accession>